<evidence type="ECO:0000256" key="7">
    <source>
        <dbReference type="HAMAP-Rule" id="MF_00022"/>
    </source>
</evidence>
<dbReference type="GO" id="GO:0005524">
    <property type="term" value="F:ATP binding"/>
    <property type="evidence" value="ECO:0007669"/>
    <property type="project" value="UniProtKB-UniRule"/>
</dbReference>
<dbReference type="InterPro" id="IPR045462">
    <property type="entry name" value="aa-tRNA-synth_I_cd-bd"/>
</dbReference>
<sequence>MSVRVRFAPSPTGYIHVGNVRAAIVTWLFARKQGGHFLLRIDDTDLERSKDIYEQDIEAGMTWLGMNWDDKTRQRDRKDRYDALIKKLKDDGRLYPCWETPEELALKRKTLLSRGLPPIYDRSALKLTDAQKEAFDRPPHWRFKMDAEPIEWNDLVRGPVKFDGALISDPVLIREDGSPLYHLCSVIDDIDYKITHIVRGEDHVSNTAMHVQMFKALGAELPHFAHLPMITDSEGGKLSKRLGSLSVKDLRENEGLEPMSIISLMARLGSSDPIEPFCRMQDVIDSFDLSKFSKGAPKFDMEELLRLNTKIIHETAFAGVKARLNAMGLDKLDESFWLAVRPNLNKLEDIREWWTVANGPVDPVIEDADFIAQAATLIPAAPWGPQTWKDWTDAVKSATGRKGKELFMPLRKALTGMEHGPELAVLLPLIGPEKTLSRLRHKKAA</sequence>
<comment type="similarity">
    <text evidence="1 7">Belongs to the class-I aminoacyl-tRNA synthetase family. Glutamate--tRNA ligase type 1 subfamily.</text>
</comment>
<dbReference type="InterPro" id="IPR004527">
    <property type="entry name" value="Glu-tRNA-ligase_bac/mito"/>
</dbReference>
<keyword evidence="5 7" id="KW-0648">Protein biosynthesis</keyword>
<evidence type="ECO:0000256" key="5">
    <source>
        <dbReference type="ARBA" id="ARBA00022917"/>
    </source>
</evidence>
<dbReference type="PANTHER" id="PTHR43311">
    <property type="entry name" value="GLUTAMATE--TRNA LIGASE"/>
    <property type="match status" value="1"/>
</dbReference>
<dbReference type="PANTHER" id="PTHR43311:SF2">
    <property type="entry name" value="GLUTAMATE--TRNA LIGASE, MITOCHONDRIAL-RELATED"/>
    <property type="match status" value="1"/>
</dbReference>
<feature type="binding site" evidence="7">
    <location>
        <position position="240"/>
    </location>
    <ligand>
        <name>ATP</name>
        <dbReference type="ChEBI" id="CHEBI:30616"/>
    </ligand>
</feature>
<comment type="caution">
    <text evidence="7">Lacks conserved residue(s) required for the propagation of feature annotation.</text>
</comment>
<dbReference type="HAMAP" id="MF_00022">
    <property type="entry name" value="Glu_tRNA_synth_type1"/>
    <property type="match status" value="1"/>
</dbReference>
<dbReference type="PROSITE" id="PS00178">
    <property type="entry name" value="AA_TRNA_LIGASE_I"/>
    <property type="match status" value="1"/>
</dbReference>
<dbReference type="InterPro" id="IPR049940">
    <property type="entry name" value="GluQ/Sye"/>
</dbReference>
<proteinExistence type="inferred from homology"/>
<comment type="function">
    <text evidence="7">Catalyzes the attachment of glutamate to tRNA(Glu) in a two-step reaction: glutamate is first activated by ATP to form Glu-AMP and then transferred to the acceptor end of tRNA(Glu).</text>
</comment>
<dbReference type="SUPFAM" id="SSF48163">
    <property type="entry name" value="An anticodon-binding domain of class I aminoacyl-tRNA synthetases"/>
    <property type="match status" value="1"/>
</dbReference>
<evidence type="ECO:0000256" key="3">
    <source>
        <dbReference type="ARBA" id="ARBA00022741"/>
    </source>
</evidence>
<dbReference type="InterPro" id="IPR001412">
    <property type="entry name" value="aa-tRNA-synth_I_CS"/>
</dbReference>
<dbReference type="PRINTS" id="PR00987">
    <property type="entry name" value="TRNASYNTHGLU"/>
</dbReference>
<dbReference type="Proteomes" id="UP000595362">
    <property type="component" value="Chromosome"/>
</dbReference>
<evidence type="ECO:0000313" key="10">
    <source>
        <dbReference type="EMBL" id="QQG37315.1"/>
    </source>
</evidence>
<dbReference type="GO" id="GO:0000049">
    <property type="term" value="F:tRNA binding"/>
    <property type="evidence" value="ECO:0007669"/>
    <property type="project" value="InterPro"/>
</dbReference>
<evidence type="ECO:0000256" key="1">
    <source>
        <dbReference type="ARBA" id="ARBA00007894"/>
    </source>
</evidence>
<dbReference type="GO" id="GO:0004818">
    <property type="term" value="F:glutamate-tRNA ligase activity"/>
    <property type="evidence" value="ECO:0007669"/>
    <property type="project" value="UniProtKB-UniRule"/>
</dbReference>
<comment type="catalytic activity">
    <reaction evidence="7">
        <text>tRNA(Glu) + L-glutamate + ATP = L-glutamyl-tRNA(Glu) + AMP + diphosphate</text>
        <dbReference type="Rhea" id="RHEA:23540"/>
        <dbReference type="Rhea" id="RHEA-COMP:9663"/>
        <dbReference type="Rhea" id="RHEA-COMP:9680"/>
        <dbReference type="ChEBI" id="CHEBI:29985"/>
        <dbReference type="ChEBI" id="CHEBI:30616"/>
        <dbReference type="ChEBI" id="CHEBI:33019"/>
        <dbReference type="ChEBI" id="CHEBI:78442"/>
        <dbReference type="ChEBI" id="CHEBI:78520"/>
        <dbReference type="ChEBI" id="CHEBI:456215"/>
        <dbReference type="EC" id="6.1.1.17"/>
    </reaction>
</comment>
<dbReference type="InterPro" id="IPR000924">
    <property type="entry name" value="Glu/Gln-tRNA-synth"/>
</dbReference>
<feature type="short sequence motif" description="'KMSKS' region" evidence="7">
    <location>
        <begin position="237"/>
        <end position="241"/>
    </location>
</feature>
<dbReference type="InterPro" id="IPR008925">
    <property type="entry name" value="aa_tRNA-synth_I_cd-bd_sf"/>
</dbReference>
<name>A0A7T5UIC4_9BACT</name>
<feature type="short sequence motif" description="'HIGH' region" evidence="7">
    <location>
        <begin position="9"/>
        <end position="19"/>
    </location>
</feature>
<organism evidence="10 11">
    <name type="scientific">Micavibrio aeruginosavorus</name>
    <dbReference type="NCBI Taxonomy" id="349221"/>
    <lineage>
        <taxon>Bacteria</taxon>
        <taxon>Pseudomonadati</taxon>
        <taxon>Bdellovibrionota</taxon>
        <taxon>Bdellovibrionia</taxon>
        <taxon>Bdellovibrionales</taxon>
        <taxon>Pseudobdellovibrionaceae</taxon>
        <taxon>Micavibrio</taxon>
    </lineage>
</organism>
<dbReference type="InterPro" id="IPR033910">
    <property type="entry name" value="GluRS_core"/>
</dbReference>
<comment type="subunit">
    <text evidence="7">Monomer.</text>
</comment>
<evidence type="ECO:0000256" key="2">
    <source>
        <dbReference type="ARBA" id="ARBA00022598"/>
    </source>
</evidence>
<evidence type="ECO:0000256" key="4">
    <source>
        <dbReference type="ARBA" id="ARBA00022840"/>
    </source>
</evidence>
<dbReference type="Gene3D" id="3.40.50.620">
    <property type="entry name" value="HUPs"/>
    <property type="match status" value="1"/>
</dbReference>
<dbReference type="SUPFAM" id="SSF52374">
    <property type="entry name" value="Nucleotidylyl transferase"/>
    <property type="match status" value="1"/>
</dbReference>
<accession>A0A7T5UIC4</accession>
<reference evidence="10 11" key="1">
    <citation type="submission" date="2020-07" db="EMBL/GenBank/DDBJ databases">
        <title>Huge and variable diversity of episymbiotic CPR bacteria and DPANN archaea in groundwater ecosystems.</title>
        <authorList>
            <person name="He C.Y."/>
            <person name="Keren R."/>
            <person name="Whittaker M."/>
            <person name="Farag I.F."/>
            <person name="Doudna J."/>
            <person name="Cate J.H.D."/>
            <person name="Banfield J.F."/>
        </authorList>
    </citation>
    <scope>NUCLEOTIDE SEQUENCE [LARGE SCALE GENOMIC DNA]</scope>
    <source>
        <strain evidence="10">NC_groundwater_70_Ag_B-0.1um_54_66</strain>
    </source>
</reference>
<dbReference type="EC" id="6.1.1.17" evidence="7"/>
<protein>
    <recommendedName>
        <fullName evidence="7">Glutamate--tRNA ligase</fullName>
        <ecNumber evidence="7">6.1.1.17</ecNumber>
    </recommendedName>
    <alternativeName>
        <fullName evidence="7">Glutamyl-tRNA synthetase</fullName>
        <shortName evidence="7">GluRS</shortName>
    </alternativeName>
</protein>
<keyword evidence="3 7" id="KW-0547">Nucleotide-binding</keyword>
<gene>
    <name evidence="7" type="primary">gltX</name>
    <name evidence="10" type="ORF">HYS17_06020</name>
</gene>
<dbReference type="Gene3D" id="1.10.10.350">
    <property type="match status" value="1"/>
</dbReference>
<dbReference type="GO" id="GO:0005737">
    <property type="term" value="C:cytoplasm"/>
    <property type="evidence" value="ECO:0007669"/>
    <property type="project" value="UniProtKB-SubCell"/>
</dbReference>
<dbReference type="AlphaFoldDB" id="A0A7T5UIC4"/>
<dbReference type="InterPro" id="IPR014729">
    <property type="entry name" value="Rossmann-like_a/b/a_fold"/>
</dbReference>
<keyword evidence="7" id="KW-0963">Cytoplasm</keyword>
<keyword evidence="2 7" id="KW-0436">Ligase</keyword>
<feature type="domain" description="Aminoacyl-tRNA synthetase class I anticodon-binding" evidence="9">
    <location>
        <begin position="374"/>
        <end position="441"/>
    </location>
</feature>
<dbReference type="Pfam" id="PF19269">
    <property type="entry name" value="Anticodon_2"/>
    <property type="match status" value="1"/>
</dbReference>
<dbReference type="GO" id="GO:0008270">
    <property type="term" value="F:zinc ion binding"/>
    <property type="evidence" value="ECO:0007669"/>
    <property type="project" value="InterPro"/>
</dbReference>
<evidence type="ECO:0000256" key="6">
    <source>
        <dbReference type="ARBA" id="ARBA00023146"/>
    </source>
</evidence>
<comment type="subcellular location">
    <subcellularLocation>
        <location evidence="7">Cytoplasm</location>
    </subcellularLocation>
</comment>
<dbReference type="GO" id="GO:0006424">
    <property type="term" value="P:glutamyl-tRNA aminoacylation"/>
    <property type="evidence" value="ECO:0007669"/>
    <property type="project" value="UniProtKB-UniRule"/>
</dbReference>
<dbReference type="Pfam" id="PF00749">
    <property type="entry name" value="tRNA-synt_1c"/>
    <property type="match status" value="1"/>
</dbReference>
<evidence type="ECO:0000313" key="11">
    <source>
        <dbReference type="Proteomes" id="UP000595362"/>
    </source>
</evidence>
<feature type="domain" description="Glutamyl/glutaminyl-tRNA synthetase class Ib catalytic" evidence="8">
    <location>
        <begin position="3"/>
        <end position="304"/>
    </location>
</feature>
<dbReference type="CDD" id="cd00808">
    <property type="entry name" value="GluRS_core"/>
    <property type="match status" value="1"/>
</dbReference>
<dbReference type="InterPro" id="IPR020058">
    <property type="entry name" value="Glu/Gln-tRNA-synth_Ib_cat-dom"/>
</dbReference>
<evidence type="ECO:0000259" key="8">
    <source>
        <dbReference type="Pfam" id="PF00749"/>
    </source>
</evidence>
<dbReference type="InterPro" id="IPR020751">
    <property type="entry name" value="aa-tRNA-synth_I_codon-bd_sub2"/>
</dbReference>
<keyword evidence="6 7" id="KW-0030">Aminoacyl-tRNA synthetase</keyword>
<dbReference type="NCBIfam" id="TIGR00464">
    <property type="entry name" value="gltX_bact"/>
    <property type="match status" value="1"/>
</dbReference>
<dbReference type="EMBL" id="CP066681">
    <property type="protein sequence ID" value="QQG37315.1"/>
    <property type="molecule type" value="Genomic_DNA"/>
</dbReference>
<keyword evidence="4 7" id="KW-0067">ATP-binding</keyword>
<evidence type="ECO:0000259" key="9">
    <source>
        <dbReference type="Pfam" id="PF19269"/>
    </source>
</evidence>